<gene>
    <name evidence="9" type="primary">lepB</name>
    <name evidence="9" type="ORF">PM738_13745</name>
</gene>
<dbReference type="InterPro" id="IPR000223">
    <property type="entry name" value="Pept_S26A_signal_pept_1"/>
</dbReference>
<keyword evidence="7" id="KW-0645">Protease</keyword>
<dbReference type="SUPFAM" id="SSF51306">
    <property type="entry name" value="LexA/Signal peptidase"/>
    <property type="match status" value="1"/>
</dbReference>
<dbReference type="RefSeq" id="WP_272019062.1">
    <property type="nucleotide sequence ID" value="NZ_JAQLKE010000026.1"/>
</dbReference>
<proteinExistence type="inferred from homology"/>
<reference evidence="9" key="1">
    <citation type="submission" date="2023-01" db="EMBL/GenBank/DDBJ databases">
        <title>Human gut microbiome strain richness.</title>
        <authorList>
            <person name="Chen-Liaw A."/>
        </authorList>
    </citation>
    <scope>NUCLEOTIDE SEQUENCE</scope>
    <source>
        <strain evidence="9">1001217st2_G6_1001217B_191108</strain>
    </source>
</reference>
<dbReference type="InterPro" id="IPR019533">
    <property type="entry name" value="Peptidase_S26"/>
</dbReference>
<dbReference type="NCBIfam" id="TIGR02227">
    <property type="entry name" value="sigpep_I_bact"/>
    <property type="match status" value="1"/>
</dbReference>
<dbReference type="Gene3D" id="2.10.109.10">
    <property type="entry name" value="Umud Fragment, subunit A"/>
    <property type="match status" value="1"/>
</dbReference>
<feature type="domain" description="Peptidase S26" evidence="8">
    <location>
        <begin position="13"/>
        <end position="137"/>
    </location>
</feature>
<dbReference type="PANTHER" id="PTHR43390">
    <property type="entry name" value="SIGNAL PEPTIDASE I"/>
    <property type="match status" value="1"/>
</dbReference>
<comment type="caution">
    <text evidence="9">The sequence shown here is derived from an EMBL/GenBank/DDBJ whole genome shotgun (WGS) entry which is preliminary data.</text>
</comment>
<evidence type="ECO:0000256" key="6">
    <source>
        <dbReference type="PIRSR" id="PIRSR600223-1"/>
    </source>
</evidence>
<dbReference type="EMBL" id="JAQLKE010000026">
    <property type="protein sequence ID" value="MDB7084869.1"/>
    <property type="molecule type" value="Genomic_DNA"/>
</dbReference>
<dbReference type="GO" id="GO:0004252">
    <property type="term" value="F:serine-type endopeptidase activity"/>
    <property type="evidence" value="ECO:0007669"/>
    <property type="project" value="InterPro"/>
</dbReference>
<feature type="active site" evidence="6">
    <location>
        <position position="81"/>
    </location>
</feature>
<evidence type="ECO:0000256" key="4">
    <source>
        <dbReference type="ARBA" id="ARBA00013208"/>
    </source>
</evidence>
<evidence type="ECO:0000313" key="9">
    <source>
        <dbReference type="EMBL" id="MDB7084869.1"/>
    </source>
</evidence>
<dbReference type="GO" id="GO:0006465">
    <property type="term" value="P:signal peptide processing"/>
    <property type="evidence" value="ECO:0007669"/>
    <property type="project" value="InterPro"/>
</dbReference>
<dbReference type="GO" id="GO:0005886">
    <property type="term" value="C:plasma membrane"/>
    <property type="evidence" value="ECO:0007669"/>
    <property type="project" value="UniProtKB-SubCell"/>
</dbReference>
<evidence type="ECO:0000259" key="8">
    <source>
        <dbReference type="Pfam" id="PF10502"/>
    </source>
</evidence>
<evidence type="ECO:0000256" key="7">
    <source>
        <dbReference type="RuleBase" id="RU362042"/>
    </source>
</evidence>
<feature type="active site" evidence="6">
    <location>
        <position position="41"/>
    </location>
</feature>
<dbReference type="EC" id="3.4.21.89" evidence="4 7"/>
<evidence type="ECO:0000256" key="1">
    <source>
        <dbReference type="ARBA" id="ARBA00000677"/>
    </source>
</evidence>
<comment type="similarity">
    <text evidence="3 7">Belongs to the peptidase S26 family.</text>
</comment>
<keyword evidence="5 7" id="KW-0378">Hydrolase</keyword>
<accession>A0AB35IKD5</accession>
<evidence type="ECO:0000256" key="3">
    <source>
        <dbReference type="ARBA" id="ARBA00009370"/>
    </source>
</evidence>
<dbReference type="Proteomes" id="UP001211987">
    <property type="component" value="Unassembled WGS sequence"/>
</dbReference>
<dbReference type="Pfam" id="PF10502">
    <property type="entry name" value="Peptidase_S26"/>
    <property type="match status" value="1"/>
</dbReference>
<dbReference type="InterPro" id="IPR036286">
    <property type="entry name" value="LexA/Signal_pep-like_sf"/>
</dbReference>
<comment type="catalytic activity">
    <reaction evidence="1 7">
        <text>Cleavage of hydrophobic, N-terminal signal or leader sequences from secreted and periplasmic proteins.</text>
        <dbReference type="EC" id="3.4.21.89"/>
    </reaction>
</comment>
<evidence type="ECO:0000313" key="10">
    <source>
        <dbReference type="Proteomes" id="UP001211987"/>
    </source>
</evidence>
<comment type="subcellular location">
    <subcellularLocation>
        <location evidence="2">Cell membrane</location>
        <topology evidence="2">Single-pass type II membrane protein</topology>
    </subcellularLocation>
    <subcellularLocation>
        <location evidence="7">Membrane</location>
        <topology evidence="7">Single-pass type II membrane protein</topology>
    </subcellularLocation>
</comment>
<dbReference type="InterPro" id="IPR019757">
    <property type="entry name" value="Pept_S26A_signal_pept_1_Lys-AS"/>
</dbReference>
<protein>
    <recommendedName>
        <fullName evidence="4 7">Signal peptidase I</fullName>
        <ecNumber evidence="4 7">3.4.21.89</ecNumber>
    </recommendedName>
</protein>
<name>A0AB35IKD5_9FIRM</name>
<dbReference type="CDD" id="cd06462">
    <property type="entry name" value="Peptidase_S24_S26"/>
    <property type="match status" value="1"/>
</dbReference>
<dbReference type="AlphaFoldDB" id="A0AB35IKD5"/>
<organism evidence="9 10">
    <name type="scientific">Thomasclavelia ramosa</name>
    <dbReference type="NCBI Taxonomy" id="1547"/>
    <lineage>
        <taxon>Bacteria</taxon>
        <taxon>Bacillati</taxon>
        <taxon>Bacillota</taxon>
        <taxon>Erysipelotrichia</taxon>
        <taxon>Erysipelotrichales</taxon>
        <taxon>Coprobacillaceae</taxon>
        <taxon>Thomasclavelia</taxon>
    </lineage>
</organism>
<dbReference type="PANTHER" id="PTHR43390:SF1">
    <property type="entry name" value="CHLOROPLAST PROCESSING PEPTIDASE"/>
    <property type="match status" value="1"/>
</dbReference>
<dbReference type="PROSITE" id="PS00760">
    <property type="entry name" value="SPASE_I_2"/>
    <property type="match status" value="1"/>
</dbReference>
<sequence length="163" mass="19076">MKREKKRKIFKFLISVSLSLFLLLVTTIFVVRPAVLENFDSMYPTFEKKQFILLNVLNKTKQEFNRFDIICADVNNNKVIKRLIGMPGETINYKDGLLYINGVQTNESYFKNKENMDTPNFSLTLTSKQYLIICDNRRLNDNLYNIIEQSQIISSGILFPMVE</sequence>
<evidence type="ECO:0000256" key="2">
    <source>
        <dbReference type="ARBA" id="ARBA00004401"/>
    </source>
</evidence>
<dbReference type="GO" id="GO:0009003">
    <property type="term" value="F:signal peptidase activity"/>
    <property type="evidence" value="ECO:0007669"/>
    <property type="project" value="UniProtKB-EC"/>
</dbReference>
<evidence type="ECO:0000256" key="5">
    <source>
        <dbReference type="ARBA" id="ARBA00022801"/>
    </source>
</evidence>